<name>A0A182QPF6_9DIPT</name>
<dbReference type="EMBL" id="AXCN02001802">
    <property type="status" value="NOT_ANNOTATED_CDS"/>
    <property type="molecule type" value="Genomic_DNA"/>
</dbReference>
<dbReference type="EnsemblMetazoa" id="AFAF014235-RA">
    <property type="protein sequence ID" value="AFAF014235-PA"/>
    <property type="gene ID" value="AFAF014235"/>
</dbReference>
<accession>A0A182QPF6</accession>
<dbReference type="AlphaFoldDB" id="A0A182QPF6"/>
<reference evidence="2" key="1">
    <citation type="submission" date="2014-01" db="EMBL/GenBank/DDBJ databases">
        <title>The Genome Sequence of Anopheles farauti FAR1 (V2).</title>
        <authorList>
            <consortium name="The Broad Institute Genomics Platform"/>
            <person name="Neafsey D.E."/>
            <person name="Besansky N."/>
            <person name="Howell P."/>
            <person name="Walton C."/>
            <person name="Young S.K."/>
            <person name="Zeng Q."/>
            <person name="Gargeya S."/>
            <person name="Fitzgerald M."/>
            <person name="Haas B."/>
            <person name="Abouelleil A."/>
            <person name="Allen A.W."/>
            <person name="Alvarado L."/>
            <person name="Arachchi H.M."/>
            <person name="Berlin A.M."/>
            <person name="Chapman S.B."/>
            <person name="Gainer-Dewar J."/>
            <person name="Goldberg J."/>
            <person name="Griggs A."/>
            <person name="Gujja S."/>
            <person name="Hansen M."/>
            <person name="Howarth C."/>
            <person name="Imamovic A."/>
            <person name="Ireland A."/>
            <person name="Larimer J."/>
            <person name="McCowan C."/>
            <person name="Murphy C."/>
            <person name="Pearson M."/>
            <person name="Poon T.W."/>
            <person name="Priest M."/>
            <person name="Roberts A."/>
            <person name="Saif S."/>
            <person name="Shea T."/>
            <person name="Sisk P."/>
            <person name="Sykes S."/>
            <person name="Wortman J."/>
            <person name="Nusbaum C."/>
            <person name="Birren B."/>
        </authorList>
    </citation>
    <scope>NUCLEOTIDE SEQUENCE [LARGE SCALE GENOMIC DNA]</scope>
    <source>
        <strain evidence="2">FAR1</strain>
    </source>
</reference>
<evidence type="ECO:0000313" key="2">
    <source>
        <dbReference type="Proteomes" id="UP000075886"/>
    </source>
</evidence>
<evidence type="ECO:0000313" key="1">
    <source>
        <dbReference type="EnsemblMetazoa" id="AFAF014235-PA"/>
    </source>
</evidence>
<keyword evidence="2" id="KW-1185">Reference proteome</keyword>
<dbReference type="VEuPathDB" id="VectorBase:AFAF014235"/>
<proteinExistence type="predicted"/>
<dbReference type="Proteomes" id="UP000075886">
    <property type="component" value="Unassembled WGS sequence"/>
</dbReference>
<organism evidence="1 2">
    <name type="scientific">Anopheles farauti</name>
    <dbReference type="NCBI Taxonomy" id="69004"/>
    <lineage>
        <taxon>Eukaryota</taxon>
        <taxon>Metazoa</taxon>
        <taxon>Ecdysozoa</taxon>
        <taxon>Arthropoda</taxon>
        <taxon>Hexapoda</taxon>
        <taxon>Insecta</taxon>
        <taxon>Pterygota</taxon>
        <taxon>Neoptera</taxon>
        <taxon>Endopterygota</taxon>
        <taxon>Diptera</taxon>
        <taxon>Nematocera</taxon>
        <taxon>Culicoidea</taxon>
        <taxon>Culicidae</taxon>
        <taxon>Anophelinae</taxon>
        <taxon>Anopheles</taxon>
    </lineage>
</organism>
<sequence>MNAASISSENMRFELMDRMFKELGTVNVPVLQVHEVDVTPVPLLGRFVLITAFNVQLLGGEIRLETPTVVFLAVDDHFRFLYRDRPLFAQIAHIRLGELCVPLVQELRVLVHPHLGHALEVPDHEVNAARIAERCVATVDVAHARTGRIDEPATALPDFEAQLVLLPAPDVQPLVVASELPEELGTDGEQAARHDGTVEGFCRIVQIAGQQRQAFVVELPVERSPFAFILRAILEGVVCDHVDEGTDARSLCQSILSPATLRGIAKKSSSGAYRYTSVRLKLSKLSYLWMISSTVMMQQHSTNSSFTISSPSTDCGV</sequence>
<protein>
    <submittedName>
        <fullName evidence="1">Uncharacterized protein</fullName>
    </submittedName>
</protein>
<reference evidence="1" key="2">
    <citation type="submission" date="2020-05" db="UniProtKB">
        <authorList>
            <consortium name="EnsemblMetazoa"/>
        </authorList>
    </citation>
    <scope>IDENTIFICATION</scope>
    <source>
        <strain evidence="1">FAR1</strain>
    </source>
</reference>